<dbReference type="EMBL" id="KN824871">
    <property type="protein sequence ID" value="KIK99073.1"/>
    <property type="molecule type" value="Genomic_DNA"/>
</dbReference>
<name>A0A0D0DVR8_9AGAM</name>
<reference evidence="1 2" key="1">
    <citation type="submission" date="2014-04" db="EMBL/GenBank/DDBJ databases">
        <authorList>
            <consortium name="DOE Joint Genome Institute"/>
            <person name="Kuo A."/>
            <person name="Kohler A."/>
            <person name="Jargeat P."/>
            <person name="Nagy L.G."/>
            <person name="Floudas D."/>
            <person name="Copeland A."/>
            <person name="Barry K.W."/>
            <person name="Cichocki N."/>
            <person name="Veneault-Fourrey C."/>
            <person name="LaButti K."/>
            <person name="Lindquist E.A."/>
            <person name="Lipzen A."/>
            <person name="Lundell T."/>
            <person name="Morin E."/>
            <person name="Murat C."/>
            <person name="Sun H."/>
            <person name="Tunlid A."/>
            <person name="Henrissat B."/>
            <person name="Grigoriev I.V."/>
            <person name="Hibbett D.S."/>
            <person name="Martin F."/>
            <person name="Nordberg H.P."/>
            <person name="Cantor M.N."/>
            <person name="Hua S.X."/>
        </authorList>
    </citation>
    <scope>NUCLEOTIDE SEQUENCE [LARGE SCALE GENOMIC DNA]</scope>
    <source>
        <strain evidence="1 2">Ve08.2h10</strain>
    </source>
</reference>
<proteinExistence type="predicted"/>
<evidence type="ECO:0000313" key="2">
    <source>
        <dbReference type="Proteomes" id="UP000054538"/>
    </source>
</evidence>
<reference evidence="2" key="2">
    <citation type="submission" date="2015-01" db="EMBL/GenBank/DDBJ databases">
        <title>Evolutionary Origins and Diversification of the Mycorrhizal Mutualists.</title>
        <authorList>
            <consortium name="DOE Joint Genome Institute"/>
            <consortium name="Mycorrhizal Genomics Consortium"/>
            <person name="Kohler A."/>
            <person name="Kuo A."/>
            <person name="Nagy L.G."/>
            <person name="Floudas D."/>
            <person name="Copeland A."/>
            <person name="Barry K.W."/>
            <person name="Cichocki N."/>
            <person name="Veneault-Fourrey C."/>
            <person name="LaButti K."/>
            <person name="Lindquist E.A."/>
            <person name="Lipzen A."/>
            <person name="Lundell T."/>
            <person name="Morin E."/>
            <person name="Murat C."/>
            <person name="Riley R."/>
            <person name="Ohm R."/>
            <person name="Sun H."/>
            <person name="Tunlid A."/>
            <person name="Henrissat B."/>
            <person name="Grigoriev I.V."/>
            <person name="Hibbett D.S."/>
            <person name="Martin F."/>
        </authorList>
    </citation>
    <scope>NUCLEOTIDE SEQUENCE [LARGE SCALE GENOMIC DNA]</scope>
    <source>
        <strain evidence="2">Ve08.2h10</strain>
    </source>
</reference>
<dbReference type="InParanoid" id="A0A0D0DVR8"/>
<dbReference type="AlphaFoldDB" id="A0A0D0DVR8"/>
<dbReference type="HOGENOM" id="CLU_2688528_0_0_1"/>
<protein>
    <submittedName>
        <fullName evidence="1">Unplaced genomic scaffold scaffold_49, whole genome shotgun sequence</fullName>
    </submittedName>
</protein>
<accession>A0A0D0DVR8</accession>
<sequence length="74" mass="8593">MGDFLSNDVRRVPFTPTHAYSWVSDQDRTHPPARRLLSVHAQPGPIVELVPNEKARRIDIVIIEIREGRLKFYN</sequence>
<organism evidence="1 2">
    <name type="scientific">Paxillus rubicundulus Ve08.2h10</name>
    <dbReference type="NCBI Taxonomy" id="930991"/>
    <lineage>
        <taxon>Eukaryota</taxon>
        <taxon>Fungi</taxon>
        <taxon>Dikarya</taxon>
        <taxon>Basidiomycota</taxon>
        <taxon>Agaricomycotina</taxon>
        <taxon>Agaricomycetes</taxon>
        <taxon>Agaricomycetidae</taxon>
        <taxon>Boletales</taxon>
        <taxon>Paxilineae</taxon>
        <taxon>Paxillaceae</taxon>
        <taxon>Paxillus</taxon>
    </lineage>
</organism>
<gene>
    <name evidence="1" type="ORF">PAXRUDRAFT_823179</name>
</gene>
<evidence type="ECO:0000313" key="1">
    <source>
        <dbReference type="EMBL" id="KIK99073.1"/>
    </source>
</evidence>
<dbReference type="Proteomes" id="UP000054538">
    <property type="component" value="Unassembled WGS sequence"/>
</dbReference>
<keyword evidence="2" id="KW-1185">Reference proteome</keyword>